<dbReference type="InterPro" id="IPR027267">
    <property type="entry name" value="AH/BAR_dom_sf"/>
</dbReference>
<evidence type="ECO:0000256" key="2">
    <source>
        <dbReference type="PROSITE-ProRule" id="PRU00192"/>
    </source>
</evidence>
<dbReference type="InterPro" id="IPR036028">
    <property type="entry name" value="SH3-like_dom_sf"/>
</dbReference>
<protein>
    <recommendedName>
        <fullName evidence="4">SH3 domain-containing protein</fullName>
    </recommendedName>
</protein>
<evidence type="ECO:0000313" key="6">
    <source>
        <dbReference type="Proteomes" id="UP000663760"/>
    </source>
</evidence>
<keyword evidence="6" id="KW-1185">Reference proteome</keyword>
<dbReference type="OrthoDB" id="19092at2759"/>
<dbReference type="AlphaFoldDB" id="A0A7I8LB07"/>
<dbReference type="PANTHER" id="PTHR14167">
    <property type="entry name" value="SH3 DOMAIN-CONTAINING"/>
    <property type="match status" value="1"/>
</dbReference>
<name>A0A7I8LB07_SPIIN</name>
<organism evidence="5 6">
    <name type="scientific">Spirodela intermedia</name>
    <name type="common">Intermediate duckweed</name>
    <dbReference type="NCBI Taxonomy" id="51605"/>
    <lineage>
        <taxon>Eukaryota</taxon>
        <taxon>Viridiplantae</taxon>
        <taxon>Streptophyta</taxon>
        <taxon>Embryophyta</taxon>
        <taxon>Tracheophyta</taxon>
        <taxon>Spermatophyta</taxon>
        <taxon>Magnoliopsida</taxon>
        <taxon>Liliopsida</taxon>
        <taxon>Araceae</taxon>
        <taxon>Lemnoideae</taxon>
        <taxon>Spirodela</taxon>
    </lineage>
</organism>
<gene>
    <name evidence="5" type="ORF">SI8410_13017146</name>
</gene>
<evidence type="ECO:0000256" key="1">
    <source>
        <dbReference type="ARBA" id="ARBA00022443"/>
    </source>
</evidence>
<dbReference type="Proteomes" id="UP000663760">
    <property type="component" value="Chromosome 13"/>
</dbReference>
<dbReference type="Pfam" id="PF14604">
    <property type="entry name" value="SH3_9"/>
    <property type="match status" value="1"/>
</dbReference>
<feature type="domain" description="SH3" evidence="4">
    <location>
        <begin position="296"/>
        <end position="355"/>
    </location>
</feature>
<evidence type="ECO:0000313" key="5">
    <source>
        <dbReference type="EMBL" id="CAA7406468.1"/>
    </source>
</evidence>
<dbReference type="SMART" id="SM00326">
    <property type="entry name" value="SH3"/>
    <property type="match status" value="1"/>
</dbReference>
<proteinExistence type="predicted"/>
<feature type="region of interest" description="Disordered" evidence="3">
    <location>
        <begin position="356"/>
        <end position="380"/>
    </location>
</feature>
<dbReference type="SUPFAM" id="SSF103657">
    <property type="entry name" value="BAR/IMD domain-like"/>
    <property type="match status" value="1"/>
</dbReference>
<dbReference type="InterPro" id="IPR050384">
    <property type="entry name" value="Endophilin_SH3RF"/>
</dbReference>
<dbReference type="InterPro" id="IPR001452">
    <property type="entry name" value="SH3_domain"/>
</dbReference>
<accession>A0A7I8LB07</accession>
<evidence type="ECO:0000259" key="4">
    <source>
        <dbReference type="PROSITE" id="PS50002"/>
    </source>
</evidence>
<dbReference type="PROSITE" id="PS50002">
    <property type="entry name" value="SH3"/>
    <property type="match status" value="1"/>
</dbReference>
<dbReference type="SUPFAM" id="SSF50044">
    <property type="entry name" value="SH3-domain"/>
    <property type="match status" value="1"/>
</dbReference>
<sequence length="380" mass="41944">MEAIKRQASRLREQVAKQQQAVLKQLSGRFAIDALALDEPDAECHQQLQMLYKSTREAKHFQRNIMRGLEGLISASSRQIEIASKLADACCKYGENENSDAVLARASLHFGNSHHSMEEEREKLLKILGDQVYEPLRTMIMGAPLEDARHLAHCYEKLRQDVESQAVDVARRQLKSKEAGGAPETPLKLQHSELRLSELGSALAALGREATSAMESVAADQQRITFQQLLAMVDAERGYHHNVASILDELRDAMVLERQKSESERQPASTVGGILALAACEEEHEEEEKLQSDDLHENHTNGVIHPFDAQADGELSLSTGDYVVVRQGSENGWLEGECKGKAGWFPAAYAERRDRAPANRVIEPGGGLPPAMPPATSSRG</sequence>
<reference evidence="5" key="1">
    <citation type="submission" date="2020-02" db="EMBL/GenBank/DDBJ databases">
        <authorList>
            <person name="Scholz U."/>
            <person name="Mascher M."/>
            <person name="Fiebig A."/>
        </authorList>
    </citation>
    <scope>NUCLEOTIDE SEQUENCE</scope>
</reference>
<evidence type="ECO:0000256" key="3">
    <source>
        <dbReference type="SAM" id="MobiDB-lite"/>
    </source>
</evidence>
<dbReference type="PANTHER" id="PTHR14167:SF30">
    <property type="entry name" value="SH3 DOMAIN-CONTAINING PROTEIN 1"/>
    <property type="match status" value="1"/>
</dbReference>
<keyword evidence="1 2" id="KW-0728">SH3 domain</keyword>
<dbReference type="EMBL" id="LR746276">
    <property type="protein sequence ID" value="CAA7406468.1"/>
    <property type="molecule type" value="Genomic_DNA"/>
</dbReference>
<dbReference type="Gene3D" id="1.20.1270.60">
    <property type="entry name" value="Arfaptin homology (AH) domain/BAR domain"/>
    <property type="match status" value="1"/>
</dbReference>
<dbReference type="Gene3D" id="2.30.30.40">
    <property type="entry name" value="SH3 Domains"/>
    <property type="match status" value="1"/>
</dbReference>